<dbReference type="EMBL" id="WSEM01000012">
    <property type="protein sequence ID" value="MVQ35569.1"/>
    <property type="molecule type" value="Genomic_DNA"/>
</dbReference>
<gene>
    <name evidence="1" type="ORF">GON05_13005</name>
</gene>
<sequence length="71" mass="8260">MQSFDQKYEEWLQMNIKQETNQRRRGLLENGRRANGLSGPYSAKIRPFEFLTNPSAVIHLKSVEISPILVQ</sequence>
<comment type="caution">
    <text evidence="1">The sequence shown here is derived from an EMBL/GenBank/DDBJ whole genome shotgun (WGS) entry which is preliminary data.</text>
</comment>
<keyword evidence="2" id="KW-1185">Reference proteome</keyword>
<evidence type="ECO:0000313" key="2">
    <source>
        <dbReference type="Proteomes" id="UP000467637"/>
    </source>
</evidence>
<name>A0ABW9U638_9BACL</name>
<proteinExistence type="predicted"/>
<organism evidence="1 2">
    <name type="scientific">Paenibacillus anseongense</name>
    <dbReference type="NCBI Taxonomy" id="2682845"/>
    <lineage>
        <taxon>Bacteria</taxon>
        <taxon>Bacillati</taxon>
        <taxon>Bacillota</taxon>
        <taxon>Bacilli</taxon>
        <taxon>Bacillales</taxon>
        <taxon>Paenibacillaceae</taxon>
        <taxon>Paenibacillus</taxon>
    </lineage>
</organism>
<accession>A0ABW9U638</accession>
<reference evidence="1 2" key="1">
    <citation type="submission" date="2019-12" db="EMBL/GenBank/DDBJ databases">
        <authorList>
            <person name="Huq M.A."/>
        </authorList>
    </citation>
    <scope>NUCLEOTIDE SEQUENCE [LARGE SCALE GENOMIC DNA]</scope>
    <source>
        <strain evidence="1 2">MAH-34</strain>
    </source>
</reference>
<protein>
    <submittedName>
        <fullName evidence="1">Uncharacterized protein</fullName>
    </submittedName>
</protein>
<dbReference type="Proteomes" id="UP000467637">
    <property type="component" value="Unassembled WGS sequence"/>
</dbReference>
<evidence type="ECO:0000313" key="1">
    <source>
        <dbReference type="EMBL" id="MVQ35569.1"/>
    </source>
</evidence>